<dbReference type="EMBL" id="MLIQ01000014">
    <property type="protein sequence ID" value="OHU57107.1"/>
    <property type="molecule type" value="Genomic_DNA"/>
</dbReference>
<name>A0A1S1LJQ5_MYCCH</name>
<reference evidence="5 6" key="1">
    <citation type="submission" date="2016-10" db="EMBL/GenBank/DDBJ databases">
        <title>Evaluation of Human, Veterinary and Environmental Mycobacterium chelonae Isolates by Core Genome Phylogenomic Analysis, Targeted Gene Comparison, and Anti-microbial Susceptibility Patterns: A Tale of Mistaken Identities.</title>
        <authorList>
            <person name="Fogelson S.B."/>
            <person name="Camus A.C."/>
            <person name="Lorenz W."/>
            <person name="Vasireddy R."/>
            <person name="Vasireddy S."/>
            <person name="Smith T."/>
            <person name="Brown-Elliott B.A."/>
            <person name="Wallace R.J.Jr."/>
            <person name="Hasan N.A."/>
            <person name="Reischl U."/>
            <person name="Sanchez S."/>
        </authorList>
    </citation>
    <scope>NUCLEOTIDE SEQUENCE [LARGE SCALE GENOMIC DNA]</scope>
    <source>
        <strain evidence="5 6">15515</strain>
    </source>
</reference>
<evidence type="ECO:0000313" key="5">
    <source>
        <dbReference type="EMBL" id="OHU57107.1"/>
    </source>
</evidence>
<feature type="domain" description="FtsK" evidence="4">
    <location>
        <begin position="491"/>
        <end position="692"/>
    </location>
</feature>
<dbReference type="InterPro" id="IPR002543">
    <property type="entry name" value="FtsK_dom"/>
</dbReference>
<dbReference type="Pfam" id="PF01580">
    <property type="entry name" value="FtsK_SpoIIIE"/>
    <property type="match status" value="3"/>
</dbReference>
<feature type="binding site" evidence="3">
    <location>
        <begin position="138"/>
        <end position="145"/>
    </location>
    <ligand>
        <name>ATP</name>
        <dbReference type="ChEBI" id="CHEBI:30616"/>
    </ligand>
</feature>
<feature type="binding site" evidence="3">
    <location>
        <begin position="841"/>
        <end position="848"/>
    </location>
    <ligand>
        <name>ATP</name>
        <dbReference type="ChEBI" id="CHEBI:30616"/>
    </ligand>
</feature>
<dbReference type="InterPro" id="IPR050206">
    <property type="entry name" value="FtsK/SpoIIIE/SftA"/>
</dbReference>
<organism evidence="5 6">
    <name type="scientific">Mycobacteroides chelonae</name>
    <name type="common">Mycobacterium chelonae</name>
    <dbReference type="NCBI Taxonomy" id="1774"/>
    <lineage>
        <taxon>Bacteria</taxon>
        <taxon>Bacillati</taxon>
        <taxon>Actinomycetota</taxon>
        <taxon>Actinomycetes</taxon>
        <taxon>Mycobacteriales</taxon>
        <taxon>Mycobacteriaceae</taxon>
        <taxon>Mycobacteroides</taxon>
    </lineage>
</organism>
<dbReference type="GO" id="GO:0005524">
    <property type="term" value="F:ATP binding"/>
    <property type="evidence" value="ECO:0007669"/>
    <property type="project" value="UniProtKB-UniRule"/>
</dbReference>
<proteinExistence type="predicted"/>
<gene>
    <name evidence="5" type="ORF">BKG82_13030</name>
</gene>
<keyword evidence="1 3" id="KW-0547">Nucleotide-binding</keyword>
<accession>A0A1S1LJQ5</accession>
<dbReference type="SUPFAM" id="SSF52540">
    <property type="entry name" value="P-loop containing nucleoside triphosphate hydrolases"/>
    <property type="match status" value="2"/>
</dbReference>
<keyword evidence="2 3" id="KW-0067">ATP-binding</keyword>
<evidence type="ECO:0000259" key="4">
    <source>
        <dbReference type="PROSITE" id="PS50901"/>
    </source>
</evidence>
<sequence length="1064" mass="116910">MGSALDSDKTRYLVVNSQGILTAPPQSEVAAVDSMSRATAEAFARRMSRFREADAGQALLDAEASANNRDLRLTELLGITDLDNYQPETLWAPRRFTPKMEIPLGTLYRDGVPTGQPYVRNLGTGDSGGDGVHGAIQGQSGTGKSIALEDFVLSTCAWHPPDKVNFMIIDFKGEASFLGFHTLPHVVGMVNDIGDPEILDRLAATLLGEIDRRERLLAAEQKRVGIALPDAGKYLLFREMPQYRNVLKPFPILYVLIDEASIFYEKYKSEFTEVFTNIVKKGRSVGVWLVMASQELVFLQSQPKLWAEMNFKTSLVVNKASFSHAVLDDDAATDDLVKRRVKNYVKGGHIFYNFPGTDTVHLRAANNMLEYRKSGAAQTNTGSGATAAVGTFSLANEWDPQTSSAAAARSAESAGGDSKDGLIRTERSEISLLIKKLSVPVNVELHNMWTPPLRKTVTFHQIQAFGGLTPATELTDLRFPLGIVDHPKDAMQTLLSTDFANNAGSVVIGGTAKSGRTMALTTMIVASTFRHAPRMLSWLIIDQGGRLAVVKDLPNVAGYTGRGNIDMRDRTFAEIQRIFTLRARLFAQHSLTSTAEYLTWRESNPQPADPYGYLFVAIDGWMSLQTELKNDMDRQGWVTGLGALIEAGSSFGIHFAIATDNSGNDLPQVAQKAVSPIYLRGAENMTDTGPTAKQILRNYPISQPGLTLSPATLNNLDRHDVLKARIAVPISRDIPEPTVDEIRDLQAVDYNSEIAELCARISQEATPDQRIPVLRPLPAELPFAEIWTPWRRHQIAKPTLPGRPQRNIEIPLGLNSVDMTIAGLPWSADPLATCPHTLILGRAQSGRTATLRTVMAGILGSYAPHEAKIVILDERSGLSRERRFLEREHYLAGYGDREDAQRVLAAVLDEAQRRAGTATDLDETVEEQQTFFDGPALFVLVDNLDNYRHGQGSSPNAAKLLSEIIRMRQRVDVHVIATTTHQAYNNSYGSASESPLAALEQVRSHILSLSCGADRFKVRDIRPENFLVPGRAYLISDQVPAAADGRPPVIQVAHVNALSRQRAQ</sequence>
<dbReference type="Proteomes" id="UP000180043">
    <property type="component" value="Unassembled WGS sequence"/>
</dbReference>
<dbReference type="InterPro" id="IPR027417">
    <property type="entry name" value="P-loop_NTPase"/>
</dbReference>
<feature type="domain" description="FtsK" evidence="4">
    <location>
        <begin position="823"/>
        <end position="1015"/>
    </location>
</feature>
<evidence type="ECO:0000256" key="2">
    <source>
        <dbReference type="ARBA" id="ARBA00022840"/>
    </source>
</evidence>
<dbReference type="Gene3D" id="3.40.50.300">
    <property type="entry name" value="P-loop containing nucleotide triphosphate hydrolases"/>
    <property type="match status" value="3"/>
</dbReference>
<dbReference type="AlphaFoldDB" id="A0A1S1LJQ5"/>
<evidence type="ECO:0000256" key="3">
    <source>
        <dbReference type="PROSITE-ProRule" id="PRU00289"/>
    </source>
</evidence>
<dbReference type="RefSeq" id="WP_070947482.1">
    <property type="nucleotide sequence ID" value="NZ_MLIQ01000014.1"/>
</dbReference>
<evidence type="ECO:0000313" key="6">
    <source>
        <dbReference type="Proteomes" id="UP000180043"/>
    </source>
</evidence>
<feature type="binding site" evidence="3">
    <location>
        <begin position="510"/>
        <end position="517"/>
    </location>
    <ligand>
        <name>ATP</name>
        <dbReference type="ChEBI" id="CHEBI:30616"/>
    </ligand>
</feature>
<dbReference type="PANTHER" id="PTHR22683:SF1">
    <property type="entry name" value="TYPE VII SECRETION SYSTEM PROTEIN ESSC"/>
    <property type="match status" value="1"/>
</dbReference>
<dbReference type="GO" id="GO:0003677">
    <property type="term" value="F:DNA binding"/>
    <property type="evidence" value="ECO:0007669"/>
    <property type="project" value="InterPro"/>
</dbReference>
<dbReference type="PROSITE" id="PS50901">
    <property type="entry name" value="FTSK"/>
    <property type="match status" value="3"/>
</dbReference>
<dbReference type="PANTHER" id="PTHR22683">
    <property type="entry name" value="SPORULATION PROTEIN RELATED"/>
    <property type="match status" value="1"/>
</dbReference>
<evidence type="ECO:0000256" key="1">
    <source>
        <dbReference type="ARBA" id="ARBA00022741"/>
    </source>
</evidence>
<feature type="domain" description="FtsK" evidence="4">
    <location>
        <begin position="115"/>
        <end position="324"/>
    </location>
</feature>
<protein>
    <recommendedName>
        <fullName evidence="4">FtsK domain-containing protein</fullName>
    </recommendedName>
</protein>
<comment type="caution">
    <text evidence="5">The sequence shown here is derived from an EMBL/GenBank/DDBJ whole genome shotgun (WGS) entry which is preliminary data.</text>
</comment>